<organism evidence="1 2">
    <name type="scientific">Schistosoma margrebowiei</name>
    <dbReference type="NCBI Taxonomy" id="48269"/>
    <lineage>
        <taxon>Eukaryota</taxon>
        <taxon>Metazoa</taxon>
        <taxon>Spiralia</taxon>
        <taxon>Lophotrochozoa</taxon>
        <taxon>Platyhelminthes</taxon>
        <taxon>Trematoda</taxon>
        <taxon>Digenea</taxon>
        <taxon>Strigeidida</taxon>
        <taxon>Schistosomatoidea</taxon>
        <taxon>Schistosomatidae</taxon>
        <taxon>Schistosoma</taxon>
    </lineage>
</organism>
<dbReference type="AlphaFoldDB" id="A0A183MIM2"/>
<reference evidence="1 2" key="1">
    <citation type="submission" date="2018-11" db="EMBL/GenBank/DDBJ databases">
        <authorList>
            <consortium name="Pathogen Informatics"/>
        </authorList>
    </citation>
    <scope>NUCLEOTIDE SEQUENCE [LARGE SCALE GENOMIC DNA]</scope>
    <source>
        <strain evidence="1 2">Zambia</strain>
    </source>
</reference>
<evidence type="ECO:0000313" key="2">
    <source>
        <dbReference type="Proteomes" id="UP000277204"/>
    </source>
</evidence>
<sequence length="216" mass="24556">FNWCHHLETPTSVAWTCSTNVVPENSTSCIICRLWDWLEKAERWSVHDMVSWYERKLQRTGLLYLLIFFCFLSHSMVTLPDQMPASFHSTYTPIAAAGTSAQIHHLARMLAVQLTVWAGEGGQYEVLDRINQLDIARRGNRCSGIRNTFTTSSTDLPSSPNTLRPTSLLLTRAYEYLLLLKAMFRCRKVKQNGLPRSILVLLLIDGYLAFAEGDVS</sequence>
<dbReference type="STRING" id="48269.A0A183MIM2"/>
<name>A0A183MIM2_9TREM</name>
<dbReference type="EMBL" id="UZAI01017017">
    <property type="protein sequence ID" value="VDP19407.1"/>
    <property type="molecule type" value="Genomic_DNA"/>
</dbReference>
<keyword evidence="2" id="KW-1185">Reference proteome</keyword>
<proteinExistence type="predicted"/>
<dbReference type="Proteomes" id="UP000277204">
    <property type="component" value="Unassembled WGS sequence"/>
</dbReference>
<protein>
    <submittedName>
        <fullName evidence="1">Uncharacterized protein</fullName>
    </submittedName>
</protein>
<feature type="non-terminal residue" evidence="1">
    <location>
        <position position="1"/>
    </location>
</feature>
<accession>A0A183MIM2</accession>
<evidence type="ECO:0000313" key="1">
    <source>
        <dbReference type="EMBL" id="VDP19407.1"/>
    </source>
</evidence>
<gene>
    <name evidence="1" type="ORF">SMRZ_LOCUS15897</name>
</gene>